<evidence type="ECO:0000256" key="6">
    <source>
        <dbReference type="ARBA" id="ARBA00022741"/>
    </source>
</evidence>
<dbReference type="NCBIfam" id="TIGR01498">
    <property type="entry name" value="folK"/>
    <property type="match status" value="1"/>
</dbReference>
<evidence type="ECO:0000256" key="4">
    <source>
        <dbReference type="ARBA" id="ARBA00016218"/>
    </source>
</evidence>
<dbReference type="PANTHER" id="PTHR43071">
    <property type="entry name" value="2-AMINO-4-HYDROXY-6-HYDROXYMETHYLDIHYDROPTERIDINE PYROPHOSPHOKINASE"/>
    <property type="match status" value="1"/>
</dbReference>
<dbReference type="CDD" id="cd00483">
    <property type="entry name" value="HPPK"/>
    <property type="match status" value="1"/>
</dbReference>
<dbReference type="GO" id="GO:0003848">
    <property type="term" value="F:2-amino-4-hydroxy-6-hydroxymethyldihydropteridine diphosphokinase activity"/>
    <property type="evidence" value="ECO:0007669"/>
    <property type="project" value="UniProtKB-EC"/>
</dbReference>
<proteinExistence type="inferred from homology"/>
<dbReference type="GO" id="GO:0016301">
    <property type="term" value="F:kinase activity"/>
    <property type="evidence" value="ECO:0007669"/>
    <property type="project" value="UniProtKB-KW"/>
</dbReference>
<evidence type="ECO:0000256" key="3">
    <source>
        <dbReference type="ARBA" id="ARBA00013253"/>
    </source>
</evidence>
<evidence type="ECO:0000256" key="10">
    <source>
        <dbReference type="ARBA" id="ARBA00029409"/>
    </source>
</evidence>
<dbReference type="GO" id="GO:0005524">
    <property type="term" value="F:ATP binding"/>
    <property type="evidence" value="ECO:0007669"/>
    <property type="project" value="UniProtKB-KW"/>
</dbReference>
<feature type="domain" description="7,8-dihydro-6-hydroxymethylpterin-pyrophosphokinase" evidence="13">
    <location>
        <begin position="98"/>
        <end position="109"/>
    </location>
</feature>
<comment type="function">
    <text evidence="10">Catalyzes the transfer of pyrophosphate from adenosine triphosphate (ATP) to 6-hydroxymethyl-7,8-dihydropterin, an enzymatic step in folate biosynthesis pathway.</text>
</comment>
<sequence length="169" mass="18356">MSNYPSNPACIGAYIGVGANLGDPVAAVRSGIRALGEMPETRLKAVSNFYRSPPMGPADQPDYINAVAAIETTLEPLALLSALQDIENRHGRGRNGPRWGPRSLDLDILLYGDRQITEEGLTVPHPGLPERAFVLYPLYEIAPCREVPGQGPVWKLLMDLWRGPVARSG</sequence>
<organism evidence="14">
    <name type="scientific">Candidatus Kentrum sp. DK</name>
    <dbReference type="NCBI Taxonomy" id="2126562"/>
    <lineage>
        <taxon>Bacteria</taxon>
        <taxon>Pseudomonadati</taxon>
        <taxon>Pseudomonadota</taxon>
        <taxon>Gammaproteobacteria</taxon>
        <taxon>Candidatus Kentrum</taxon>
    </lineage>
</organism>
<evidence type="ECO:0000256" key="12">
    <source>
        <dbReference type="ARBA" id="ARBA00033413"/>
    </source>
</evidence>
<dbReference type="GO" id="GO:0046654">
    <property type="term" value="P:tetrahydrofolate biosynthetic process"/>
    <property type="evidence" value="ECO:0007669"/>
    <property type="project" value="UniProtKB-UniPathway"/>
</dbReference>
<comment type="pathway">
    <text evidence="1">Cofactor biosynthesis; tetrahydrofolate biosynthesis; 2-amino-4-hydroxy-6-hydroxymethyl-7,8-dihydropteridine diphosphate from 7,8-dihydroneopterin triphosphate: step 4/4.</text>
</comment>
<evidence type="ECO:0000259" key="13">
    <source>
        <dbReference type="PROSITE" id="PS00794"/>
    </source>
</evidence>
<evidence type="ECO:0000256" key="8">
    <source>
        <dbReference type="ARBA" id="ARBA00022840"/>
    </source>
</evidence>
<dbReference type="AlphaFoldDB" id="A0A450RV01"/>
<keyword evidence="5" id="KW-0808">Transferase</keyword>
<dbReference type="UniPathway" id="UPA00077">
    <property type="reaction ID" value="UER00155"/>
</dbReference>
<dbReference type="PROSITE" id="PS00794">
    <property type="entry name" value="HPPK"/>
    <property type="match status" value="1"/>
</dbReference>
<dbReference type="EC" id="2.7.6.3" evidence="3"/>
<evidence type="ECO:0000256" key="7">
    <source>
        <dbReference type="ARBA" id="ARBA00022777"/>
    </source>
</evidence>
<reference evidence="14" key="1">
    <citation type="submission" date="2019-02" db="EMBL/GenBank/DDBJ databases">
        <authorList>
            <person name="Gruber-Vodicka R. H."/>
            <person name="Seah K. B. B."/>
        </authorList>
    </citation>
    <scope>NUCLEOTIDE SEQUENCE</scope>
    <source>
        <strain evidence="14">BECK_DK47</strain>
    </source>
</reference>
<dbReference type="GO" id="GO:0046656">
    <property type="term" value="P:folic acid biosynthetic process"/>
    <property type="evidence" value="ECO:0007669"/>
    <property type="project" value="UniProtKB-KW"/>
</dbReference>
<evidence type="ECO:0000256" key="5">
    <source>
        <dbReference type="ARBA" id="ARBA00022679"/>
    </source>
</evidence>
<keyword evidence="6" id="KW-0547">Nucleotide-binding</keyword>
<dbReference type="Gene3D" id="3.30.70.560">
    <property type="entry name" value="7,8-Dihydro-6-hydroxymethylpterin-pyrophosphokinase HPPK"/>
    <property type="match status" value="1"/>
</dbReference>
<accession>A0A450RV01</accession>
<protein>
    <recommendedName>
        <fullName evidence="4">2-amino-4-hydroxy-6-hydroxymethyldihydropteridine pyrophosphokinase</fullName>
        <ecNumber evidence="3">2.7.6.3</ecNumber>
    </recommendedName>
    <alternativeName>
        <fullName evidence="11">6-hydroxymethyl-7,8-dihydropterin pyrophosphokinase</fullName>
    </alternativeName>
    <alternativeName>
        <fullName evidence="12">7,8-dihydro-6-hydroxymethylpterin-pyrophosphokinase</fullName>
    </alternativeName>
</protein>
<comment type="similarity">
    <text evidence="2">Belongs to the HPPK family.</text>
</comment>
<dbReference type="SUPFAM" id="SSF55083">
    <property type="entry name" value="6-hydroxymethyl-7,8-dihydropterin pyrophosphokinase, HPPK"/>
    <property type="match status" value="1"/>
</dbReference>
<keyword evidence="8" id="KW-0067">ATP-binding</keyword>
<evidence type="ECO:0000256" key="2">
    <source>
        <dbReference type="ARBA" id="ARBA00005810"/>
    </source>
</evidence>
<evidence type="ECO:0000256" key="9">
    <source>
        <dbReference type="ARBA" id="ARBA00022909"/>
    </source>
</evidence>
<name>A0A450RV01_9GAMM</name>
<evidence type="ECO:0000313" key="14">
    <source>
        <dbReference type="EMBL" id="VFJ42930.1"/>
    </source>
</evidence>
<dbReference type="InterPro" id="IPR000550">
    <property type="entry name" value="Hppk"/>
</dbReference>
<dbReference type="PANTHER" id="PTHR43071:SF1">
    <property type="entry name" value="2-AMINO-4-HYDROXY-6-HYDROXYMETHYLDIHYDROPTERIDINE PYROPHOSPHOKINASE"/>
    <property type="match status" value="1"/>
</dbReference>
<dbReference type="Pfam" id="PF01288">
    <property type="entry name" value="HPPK"/>
    <property type="match status" value="1"/>
</dbReference>
<evidence type="ECO:0000256" key="1">
    <source>
        <dbReference type="ARBA" id="ARBA00005051"/>
    </source>
</evidence>
<dbReference type="EMBL" id="CAADEX010000003">
    <property type="protein sequence ID" value="VFJ42930.1"/>
    <property type="molecule type" value="Genomic_DNA"/>
</dbReference>
<keyword evidence="7 14" id="KW-0418">Kinase</keyword>
<dbReference type="InterPro" id="IPR035907">
    <property type="entry name" value="Hppk_sf"/>
</dbReference>
<evidence type="ECO:0000256" key="11">
    <source>
        <dbReference type="ARBA" id="ARBA00029766"/>
    </source>
</evidence>
<keyword evidence="9" id="KW-0289">Folate biosynthesis</keyword>
<gene>
    <name evidence="14" type="ORF">BECKDK2373B_GA0170837_100359</name>
</gene>